<dbReference type="OrthoDB" id="9791280at2"/>
<dbReference type="InterPro" id="IPR011013">
    <property type="entry name" value="Gal_mutarotase_sf_dom"/>
</dbReference>
<comment type="caution">
    <text evidence="1">The sequence shown here is derived from an EMBL/GenBank/DDBJ whole genome shotgun (WGS) entry which is preliminary data.</text>
</comment>
<sequence>MRQDGGDPFGRDPAASTRTREFSDVTLSSYYGVSADQVHRYAGREAQLARVESLVETNGPGAGSRRLHLDTGGGLAVDLHPDRALDLGRVTFAGVPVAWLSPTGIPGGAHQDSADAGFLKTFGGGLLATCGMDTFGPPSTDEGREYGTHGRFGALPATIETVRIRRGKIRVVGTIRQATVFGENIEVRRTISARVGGHTLRVTDEVTNRGDADQAHMVLYHANFGWPLLSPESTLEIAADERIGIDEYARAEMAEWGRFHEPTAGIAERVYRHDPPATEAGSWSRARLTNPTLGISAEVRFDRATLGHLYEWKMLGEGTYVLGLEPSNCPTITGRAAARAAGTLPVLAPGETVRHRVEFAFARLGSEAA</sequence>
<dbReference type="SUPFAM" id="SSF74650">
    <property type="entry name" value="Galactose mutarotase-like"/>
    <property type="match status" value="1"/>
</dbReference>
<name>A0A3L7A5H1_9MICO</name>
<dbReference type="GO" id="GO:0003824">
    <property type="term" value="F:catalytic activity"/>
    <property type="evidence" value="ECO:0007669"/>
    <property type="project" value="InterPro"/>
</dbReference>
<organism evidence="1 2">
    <name type="scientific">Mycetocola tolaasinivorans</name>
    <dbReference type="NCBI Taxonomy" id="76635"/>
    <lineage>
        <taxon>Bacteria</taxon>
        <taxon>Bacillati</taxon>
        <taxon>Actinomycetota</taxon>
        <taxon>Actinomycetes</taxon>
        <taxon>Micrococcales</taxon>
        <taxon>Microbacteriaceae</taxon>
        <taxon>Mycetocola</taxon>
    </lineage>
</organism>
<accession>A0A3L7A5H1</accession>
<dbReference type="Gene3D" id="2.70.98.10">
    <property type="match status" value="1"/>
</dbReference>
<dbReference type="EMBL" id="RCUX01000010">
    <property type="protein sequence ID" value="RLP74572.1"/>
    <property type="molecule type" value="Genomic_DNA"/>
</dbReference>
<dbReference type="InterPro" id="IPR014718">
    <property type="entry name" value="GH-type_carb-bd"/>
</dbReference>
<dbReference type="Pfam" id="PF14486">
    <property type="entry name" value="DUF4432"/>
    <property type="match status" value="1"/>
</dbReference>
<dbReference type="AlphaFoldDB" id="A0A3L7A5H1"/>
<protein>
    <submittedName>
        <fullName evidence="1">DUF4432 family protein</fullName>
    </submittedName>
</protein>
<dbReference type="CDD" id="cd09023">
    <property type="entry name" value="Aldose_epim_Ec_c4013"/>
    <property type="match status" value="1"/>
</dbReference>
<gene>
    <name evidence="1" type="ORF">D9V32_12860</name>
</gene>
<dbReference type="GO" id="GO:0030246">
    <property type="term" value="F:carbohydrate binding"/>
    <property type="evidence" value="ECO:0007669"/>
    <property type="project" value="InterPro"/>
</dbReference>
<evidence type="ECO:0000313" key="2">
    <source>
        <dbReference type="Proteomes" id="UP000272503"/>
    </source>
</evidence>
<evidence type="ECO:0000313" key="1">
    <source>
        <dbReference type="EMBL" id="RLP74572.1"/>
    </source>
</evidence>
<dbReference type="InterPro" id="IPR027839">
    <property type="entry name" value="DUF4432"/>
</dbReference>
<keyword evidence="2" id="KW-1185">Reference proteome</keyword>
<dbReference type="GO" id="GO:0005975">
    <property type="term" value="P:carbohydrate metabolic process"/>
    <property type="evidence" value="ECO:0007669"/>
    <property type="project" value="InterPro"/>
</dbReference>
<reference evidence="1 2" key="1">
    <citation type="submission" date="2018-10" db="EMBL/GenBank/DDBJ databases">
        <authorList>
            <person name="Li J."/>
        </authorList>
    </citation>
    <scope>NUCLEOTIDE SEQUENCE [LARGE SCALE GENOMIC DNA]</scope>
    <source>
        <strain evidence="1 2">IF 016277</strain>
    </source>
</reference>
<proteinExistence type="predicted"/>
<dbReference type="Proteomes" id="UP000272503">
    <property type="component" value="Unassembled WGS sequence"/>
</dbReference>